<evidence type="ECO:0000259" key="2">
    <source>
        <dbReference type="Pfam" id="PF01050"/>
    </source>
</evidence>
<dbReference type="InterPro" id="IPR005835">
    <property type="entry name" value="NTP_transferase_dom"/>
</dbReference>
<dbReference type="EMBL" id="JAGKSP010000002">
    <property type="protein sequence ID" value="MBP3962642.1"/>
    <property type="molecule type" value="Genomic_DNA"/>
</dbReference>
<dbReference type="InterPro" id="IPR051161">
    <property type="entry name" value="Mannose-6P_isomerase_type2"/>
</dbReference>
<proteinExistence type="predicted"/>
<evidence type="ECO:0000259" key="1">
    <source>
        <dbReference type="Pfam" id="PF00483"/>
    </source>
</evidence>
<name>A0ABS5C9G6_9BACL</name>
<dbReference type="Gene3D" id="3.90.550.10">
    <property type="entry name" value="Spore Coat Polysaccharide Biosynthesis Protein SpsA, Chain A"/>
    <property type="match status" value="1"/>
</dbReference>
<gene>
    <name evidence="3" type="ORF">I8J30_07990</name>
</gene>
<dbReference type="InterPro" id="IPR001538">
    <property type="entry name" value="Man6P_isomerase-2_C"/>
</dbReference>
<dbReference type="SUPFAM" id="SSF51182">
    <property type="entry name" value="RmlC-like cupins"/>
    <property type="match status" value="1"/>
</dbReference>
<accession>A0ABS5C9G6</accession>
<protein>
    <submittedName>
        <fullName evidence="3">Cupin domain-containing protein</fullName>
    </submittedName>
</protein>
<dbReference type="InterPro" id="IPR029044">
    <property type="entry name" value="Nucleotide-diphossugar_trans"/>
</dbReference>
<dbReference type="PANTHER" id="PTHR46390">
    <property type="entry name" value="MANNOSE-1-PHOSPHATE GUANYLYLTRANSFERASE"/>
    <property type="match status" value="1"/>
</dbReference>
<dbReference type="Gene3D" id="2.60.120.10">
    <property type="entry name" value="Jelly Rolls"/>
    <property type="match status" value="1"/>
</dbReference>
<feature type="domain" description="Nucleotidyl transferase" evidence="1">
    <location>
        <begin position="3"/>
        <end position="272"/>
    </location>
</feature>
<dbReference type="RefSeq" id="WP_210656990.1">
    <property type="nucleotide sequence ID" value="NZ_JAGKSP010000002.1"/>
</dbReference>
<dbReference type="InterPro" id="IPR011051">
    <property type="entry name" value="RmlC_Cupin_sf"/>
</dbReference>
<comment type="caution">
    <text evidence="3">The sequence shown here is derived from an EMBL/GenBank/DDBJ whole genome shotgun (WGS) entry which is preliminary data.</text>
</comment>
<sequence length="463" mass="50080">MRVILLSGGSGKRLWPLSNGVRSKLFLKLLPDESGNGGKQSMIQRVCGQLEEAGLLSATTIVAHENQAEITANQVGDKLSFIAEPYRRGTFTAVALAAAYLHDKLQVVPSETICVMPADIYVESAFFKLLMKFPDVLSQSGTNLALLGTTPSHPSSQYGYIVPHPVDGAAEDASSSEFLSIARFVEKPDEEVAAGLIDSNAMWNCGVFAFPLSFMLACLTNKGLPTGYEDLLSCYEQLPEASFDVEVAEKTAQAVVIPYDKGWKDLGDWRVFPDYFGGSVIGLGELTGDCMQSHIVNELDCPIHVIGVSNVIVAASTDGILVADKGKSNQIKQLLSGSEQPRSGEKRWGTYHILDHSEADAASETLTKKIDMLPGKHTSYHLHASRQETWVILSGTGTFILEGVQAPIRSGNVLQIPAGAKHAVLAITRLEYMVIQIGTGLAEEDVRRIAVTWKDTIRLCTNG</sequence>
<organism evidence="3 4">
    <name type="scientific">Paenibacillus lignilyticus</name>
    <dbReference type="NCBI Taxonomy" id="1172615"/>
    <lineage>
        <taxon>Bacteria</taxon>
        <taxon>Bacillati</taxon>
        <taxon>Bacillota</taxon>
        <taxon>Bacilli</taxon>
        <taxon>Bacillales</taxon>
        <taxon>Paenibacillaceae</taxon>
        <taxon>Paenibacillus</taxon>
    </lineage>
</organism>
<dbReference type="CDD" id="cd02213">
    <property type="entry name" value="cupin_PMI_typeII_C"/>
    <property type="match status" value="1"/>
</dbReference>
<keyword evidence="4" id="KW-1185">Reference proteome</keyword>
<evidence type="ECO:0000313" key="3">
    <source>
        <dbReference type="EMBL" id="MBP3962642.1"/>
    </source>
</evidence>
<evidence type="ECO:0000313" key="4">
    <source>
        <dbReference type="Proteomes" id="UP000673394"/>
    </source>
</evidence>
<reference evidence="3 4" key="1">
    <citation type="submission" date="2021-04" db="EMBL/GenBank/DDBJ databases">
        <title>Paenibacillus sp. DLE-14 whole genome sequence.</title>
        <authorList>
            <person name="Ham Y.J."/>
        </authorList>
    </citation>
    <scope>NUCLEOTIDE SEQUENCE [LARGE SCALE GENOMIC DNA]</scope>
    <source>
        <strain evidence="3 4">DLE-14</strain>
    </source>
</reference>
<feature type="domain" description="Mannose-6-phosphate isomerase type II C-terminal" evidence="2">
    <location>
        <begin position="346"/>
        <end position="449"/>
    </location>
</feature>
<dbReference type="Pfam" id="PF01050">
    <property type="entry name" value="MannoseP_isomer"/>
    <property type="match status" value="1"/>
</dbReference>
<dbReference type="Proteomes" id="UP000673394">
    <property type="component" value="Unassembled WGS sequence"/>
</dbReference>
<dbReference type="Pfam" id="PF00483">
    <property type="entry name" value="NTP_transferase"/>
    <property type="match status" value="1"/>
</dbReference>
<dbReference type="SUPFAM" id="SSF53448">
    <property type="entry name" value="Nucleotide-diphospho-sugar transferases"/>
    <property type="match status" value="1"/>
</dbReference>
<dbReference type="PANTHER" id="PTHR46390:SF1">
    <property type="entry name" value="MANNOSE-1-PHOSPHATE GUANYLYLTRANSFERASE"/>
    <property type="match status" value="1"/>
</dbReference>
<dbReference type="InterPro" id="IPR014710">
    <property type="entry name" value="RmlC-like_jellyroll"/>
</dbReference>